<sequence length="376" mass="39805">MLTAAIVFALAPALLILVLGIIARGVATQHVTPRVVQYSPERTSTVLRDALLVDADRRAASAALIDLAVKRKVRLIAGSRREPIGVEVEPGAVFTSEELSLLDGLFGPDHTHRRVRRFSSDRRALAGRLKTLLLGVEHALARDGLIAERRVGWPGGTLTVLAYLGMLVEALLIVFSLLNNAWPALLLTLIALAATIATIFVTPPWWRKYLPPAQAKREHLAGLREYIALAEADRLRVLQSPSGAELRADVPGATISAGHGSGGSTRAAGPTATAHPADTAPPVGPLARFHLHERLLPYAVLFGLEREWIAKLKLEAAAVDTHGTDAVDIASVTFDIADTLDAAGGVLQLTASVGDLFDGAGEIIEGVGGLFEALGP</sequence>
<accession>A0ABP4YEP8</accession>
<protein>
    <recommendedName>
        <fullName evidence="5">DUF2207 domain-containing protein</fullName>
    </recommendedName>
</protein>
<evidence type="ECO:0000256" key="2">
    <source>
        <dbReference type="SAM" id="Phobius"/>
    </source>
</evidence>
<evidence type="ECO:0000256" key="1">
    <source>
        <dbReference type="SAM" id="MobiDB-lite"/>
    </source>
</evidence>
<gene>
    <name evidence="3" type="ORF">GCM10009749_24440</name>
</gene>
<evidence type="ECO:0000313" key="4">
    <source>
        <dbReference type="Proteomes" id="UP001500002"/>
    </source>
</evidence>
<evidence type="ECO:0008006" key="5">
    <source>
        <dbReference type="Google" id="ProtNLM"/>
    </source>
</evidence>
<dbReference type="Proteomes" id="UP001500002">
    <property type="component" value="Unassembled WGS sequence"/>
</dbReference>
<reference evidence="4" key="1">
    <citation type="journal article" date="2019" name="Int. J. Syst. Evol. Microbiol.">
        <title>The Global Catalogue of Microorganisms (GCM) 10K type strain sequencing project: providing services to taxonomists for standard genome sequencing and annotation.</title>
        <authorList>
            <consortium name="The Broad Institute Genomics Platform"/>
            <consortium name="The Broad Institute Genome Sequencing Center for Infectious Disease"/>
            <person name="Wu L."/>
            <person name="Ma J."/>
        </authorList>
    </citation>
    <scope>NUCLEOTIDE SEQUENCE [LARGE SCALE GENOMIC DNA]</scope>
    <source>
        <strain evidence="4">JCM 14322</strain>
    </source>
</reference>
<dbReference type="EMBL" id="BAAANJ010000009">
    <property type="protein sequence ID" value="GAA1814135.1"/>
    <property type="molecule type" value="Genomic_DNA"/>
</dbReference>
<name>A0ABP4YEP8_9MICO</name>
<dbReference type="RefSeq" id="WP_344296539.1">
    <property type="nucleotide sequence ID" value="NZ_BAAANJ010000009.1"/>
</dbReference>
<evidence type="ECO:0000313" key="3">
    <source>
        <dbReference type="EMBL" id="GAA1814135.1"/>
    </source>
</evidence>
<feature type="transmembrane region" description="Helical" evidence="2">
    <location>
        <begin position="6"/>
        <end position="27"/>
    </location>
</feature>
<keyword evidence="4" id="KW-1185">Reference proteome</keyword>
<feature type="compositionally biased region" description="Low complexity" evidence="1">
    <location>
        <begin position="265"/>
        <end position="277"/>
    </location>
</feature>
<comment type="caution">
    <text evidence="3">The sequence shown here is derived from an EMBL/GenBank/DDBJ whole genome shotgun (WGS) entry which is preliminary data.</text>
</comment>
<feature type="region of interest" description="Disordered" evidence="1">
    <location>
        <begin position="257"/>
        <end position="277"/>
    </location>
</feature>
<keyword evidence="2" id="KW-0472">Membrane</keyword>
<organism evidence="3 4">
    <name type="scientific">Agromyces neolithicus</name>
    <dbReference type="NCBI Taxonomy" id="269420"/>
    <lineage>
        <taxon>Bacteria</taxon>
        <taxon>Bacillati</taxon>
        <taxon>Actinomycetota</taxon>
        <taxon>Actinomycetes</taxon>
        <taxon>Micrococcales</taxon>
        <taxon>Microbacteriaceae</taxon>
        <taxon>Agromyces</taxon>
    </lineage>
</organism>
<proteinExistence type="predicted"/>
<keyword evidence="2" id="KW-1133">Transmembrane helix</keyword>
<feature type="transmembrane region" description="Helical" evidence="2">
    <location>
        <begin position="184"/>
        <end position="206"/>
    </location>
</feature>
<keyword evidence="2" id="KW-0812">Transmembrane</keyword>
<feature type="transmembrane region" description="Helical" evidence="2">
    <location>
        <begin position="158"/>
        <end position="178"/>
    </location>
</feature>